<dbReference type="Pfam" id="PF02225">
    <property type="entry name" value="PA"/>
    <property type="match status" value="1"/>
</dbReference>
<dbReference type="SUPFAM" id="SSF52743">
    <property type="entry name" value="Subtilisin-like"/>
    <property type="match status" value="1"/>
</dbReference>
<dbReference type="Proteomes" id="UP001150569">
    <property type="component" value="Unassembled WGS sequence"/>
</dbReference>
<feature type="active site" description="Charge relay system" evidence="8 9">
    <location>
        <position position="148"/>
    </location>
</feature>
<feature type="active site" description="Charge relay system" evidence="8 9">
    <location>
        <position position="508"/>
    </location>
</feature>
<dbReference type="PROSITE" id="PS00137">
    <property type="entry name" value="SUBTILASE_HIS"/>
    <property type="match status" value="1"/>
</dbReference>
<evidence type="ECO:0000256" key="1">
    <source>
        <dbReference type="ARBA" id="ARBA00011073"/>
    </source>
</evidence>
<evidence type="ECO:0000259" key="13">
    <source>
        <dbReference type="Pfam" id="PF02225"/>
    </source>
</evidence>
<dbReference type="AlphaFoldDB" id="A0A9W8ALV0"/>
<dbReference type="InterPro" id="IPR050131">
    <property type="entry name" value="Peptidase_S8_subtilisin-like"/>
</dbReference>
<comment type="similarity">
    <text evidence="1 9 10">Belongs to the peptidase S8 family.</text>
</comment>
<dbReference type="PRINTS" id="PR00723">
    <property type="entry name" value="SUBTILISIN"/>
</dbReference>
<dbReference type="InterPro" id="IPR023827">
    <property type="entry name" value="Peptidase_S8_Asp-AS"/>
</dbReference>
<dbReference type="PROSITE" id="PS51892">
    <property type="entry name" value="SUBTILASE"/>
    <property type="match status" value="1"/>
</dbReference>
<evidence type="ECO:0000256" key="8">
    <source>
        <dbReference type="PIRSR" id="PIRSR615500-1"/>
    </source>
</evidence>
<dbReference type="SUPFAM" id="SSF52025">
    <property type="entry name" value="PA domain"/>
    <property type="match status" value="1"/>
</dbReference>
<feature type="domain" description="Peptidase S8/S53" evidence="12">
    <location>
        <begin position="139"/>
        <end position="559"/>
    </location>
</feature>
<gene>
    <name evidence="14" type="ORF">IWQ60_000063</name>
</gene>
<name>A0A9W8ALV0_9FUNG</name>
<evidence type="ECO:0000259" key="12">
    <source>
        <dbReference type="Pfam" id="PF00082"/>
    </source>
</evidence>
<dbReference type="GO" id="GO:0004252">
    <property type="term" value="F:serine-type endopeptidase activity"/>
    <property type="evidence" value="ECO:0007669"/>
    <property type="project" value="UniProtKB-UniRule"/>
</dbReference>
<evidence type="ECO:0000256" key="5">
    <source>
        <dbReference type="ARBA" id="ARBA00022729"/>
    </source>
</evidence>
<evidence type="ECO:0000256" key="3">
    <source>
        <dbReference type="ARBA" id="ARBA00022525"/>
    </source>
</evidence>
<keyword evidence="7 9" id="KW-0720">Serine protease</keyword>
<dbReference type="InterPro" id="IPR022398">
    <property type="entry name" value="Peptidase_S8_His-AS"/>
</dbReference>
<sequence length="846" mass="90739">MRFTTLLGGFATLAFTGHTIGQLGPTVNELSRIHHVFVVEYTGAAQFVQNMQDAGIPFVVSQNYTNIFKGSRVAFDDRYQDGVSSLFTTQNLWPIRTIKHPNSPFTQARTSATALPPMPILAHQFTGVNQLHSQYSLSGTGVKIGIIDSGIDYNHPAFGNCYKTSGCRIQYGYDFVGDNFDGHNQPQPDDDPYSSCSAHGTHVAGIAAGSHGVFKGVAPQATLGIYRVMGCNGVARNDLVVSALDQAAADGMDIVNMSFGSPSGWSAMMVDEAVYRLGLRGVIAVAAVGNYGSDTLWAVNSPATSNMSIAVGAVDLPTYYSHSMNVTVGTTKVVIPRSDQQHNFPPLNLNNVPLVRARDSGATTDLACGAITAAPGAVVLVQVGGCSDQVKTANVQAAGGVALALYHNQAGYAGYVGGVDNNAIPGFTLVQSDGQSLISLLATGAATVKINDRVASFTNSNPIVPSWYSSWGPGPDGQVKPEIMGPGSNVYSSIPLAFGGYGLDSGTSMAAPYIAGVFALLKQSGKAPDRNAALQRILNTATIMYQSVKVPYSPALQGSGLVNAANAYNTEFIVDNVHTIGSGYVNDIDIKLSLTFTLNNTSTRNVQYGFGFFGAQSVSSFFRDGTVAIPPHEVDSKPISSYYFWTKPLPARGSAENTWMCEYVDYDTGNRLLGGGYLNFFPRPGYTGHNLTIPYLGYVYDVSDIPVLDTTWQGKVYPHTINDATKQIIADGSIFSFVGNDVPVVYFRLRLPIYRVRIRLAKAATPTLIHAVAGDGHYRYLEKNMDSSGNSLYTYRWDGTAHAYTTPTNVFNVPNGKYVLILYFYPTGPSDDPTIYTSPKFTVKRP</sequence>
<dbReference type="InterPro" id="IPR046450">
    <property type="entry name" value="PA_dom_sf"/>
</dbReference>
<evidence type="ECO:0000256" key="7">
    <source>
        <dbReference type="ARBA" id="ARBA00022825"/>
    </source>
</evidence>
<protein>
    <recommendedName>
        <fullName evidence="16">Peptidase S8/S53 domain-containing protein</fullName>
    </recommendedName>
</protein>
<dbReference type="InterPro" id="IPR000209">
    <property type="entry name" value="Peptidase_S8/S53_dom"/>
</dbReference>
<evidence type="ECO:0000256" key="9">
    <source>
        <dbReference type="PROSITE-ProRule" id="PRU01240"/>
    </source>
</evidence>
<dbReference type="InterPro" id="IPR023828">
    <property type="entry name" value="Peptidase_S8_Ser-AS"/>
</dbReference>
<evidence type="ECO:0000256" key="2">
    <source>
        <dbReference type="ARBA" id="ARBA00022512"/>
    </source>
</evidence>
<keyword evidence="2" id="KW-0134">Cell wall</keyword>
<reference evidence="14" key="1">
    <citation type="submission" date="2022-07" db="EMBL/GenBank/DDBJ databases">
        <title>Phylogenomic reconstructions and comparative analyses of Kickxellomycotina fungi.</title>
        <authorList>
            <person name="Reynolds N.K."/>
            <person name="Stajich J.E."/>
            <person name="Barry K."/>
            <person name="Grigoriev I.V."/>
            <person name="Crous P."/>
            <person name="Smith M.E."/>
        </authorList>
    </citation>
    <scope>NUCLEOTIDE SEQUENCE</scope>
    <source>
        <strain evidence="14">RSA 861</strain>
    </source>
</reference>
<evidence type="ECO:0000256" key="11">
    <source>
        <dbReference type="SAM" id="SignalP"/>
    </source>
</evidence>
<dbReference type="GO" id="GO:0006508">
    <property type="term" value="P:proteolysis"/>
    <property type="evidence" value="ECO:0007669"/>
    <property type="project" value="UniProtKB-KW"/>
</dbReference>
<feature type="chain" id="PRO_5040804732" description="Peptidase S8/S53 domain-containing protein" evidence="11">
    <location>
        <begin position="22"/>
        <end position="846"/>
    </location>
</feature>
<dbReference type="PANTHER" id="PTHR43806:SF66">
    <property type="entry name" value="SERIN ENDOPEPTIDASE"/>
    <property type="match status" value="1"/>
</dbReference>
<dbReference type="EMBL" id="JANBPT010000002">
    <property type="protein sequence ID" value="KAJ1930666.1"/>
    <property type="molecule type" value="Genomic_DNA"/>
</dbReference>
<feature type="domain" description="PA" evidence="13">
    <location>
        <begin position="353"/>
        <end position="437"/>
    </location>
</feature>
<organism evidence="14 15">
    <name type="scientific">Tieghemiomyces parasiticus</name>
    <dbReference type="NCBI Taxonomy" id="78921"/>
    <lineage>
        <taxon>Eukaryota</taxon>
        <taxon>Fungi</taxon>
        <taxon>Fungi incertae sedis</taxon>
        <taxon>Zoopagomycota</taxon>
        <taxon>Kickxellomycotina</taxon>
        <taxon>Dimargaritomycetes</taxon>
        <taxon>Dimargaritales</taxon>
        <taxon>Dimargaritaceae</taxon>
        <taxon>Tieghemiomyces</taxon>
    </lineage>
</organism>
<dbReference type="GO" id="GO:0005615">
    <property type="term" value="C:extracellular space"/>
    <property type="evidence" value="ECO:0007669"/>
    <property type="project" value="TreeGrafter"/>
</dbReference>
<evidence type="ECO:0000256" key="6">
    <source>
        <dbReference type="ARBA" id="ARBA00022801"/>
    </source>
</evidence>
<dbReference type="PANTHER" id="PTHR43806">
    <property type="entry name" value="PEPTIDASE S8"/>
    <property type="match status" value="1"/>
</dbReference>
<evidence type="ECO:0000256" key="4">
    <source>
        <dbReference type="ARBA" id="ARBA00022670"/>
    </source>
</evidence>
<dbReference type="InterPro" id="IPR015500">
    <property type="entry name" value="Peptidase_S8_subtilisin-rel"/>
</dbReference>
<feature type="signal peptide" evidence="11">
    <location>
        <begin position="1"/>
        <end position="21"/>
    </location>
</feature>
<dbReference type="OrthoDB" id="10256524at2759"/>
<dbReference type="PROSITE" id="PS00136">
    <property type="entry name" value="SUBTILASE_ASP"/>
    <property type="match status" value="1"/>
</dbReference>
<evidence type="ECO:0000313" key="15">
    <source>
        <dbReference type="Proteomes" id="UP001150569"/>
    </source>
</evidence>
<proteinExistence type="inferred from homology"/>
<evidence type="ECO:0008006" key="16">
    <source>
        <dbReference type="Google" id="ProtNLM"/>
    </source>
</evidence>
<keyword evidence="5 11" id="KW-0732">Signal</keyword>
<dbReference type="PROSITE" id="PS00138">
    <property type="entry name" value="SUBTILASE_SER"/>
    <property type="match status" value="1"/>
</dbReference>
<keyword evidence="4 9" id="KW-0645">Protease</keyword>
<evidence type="ECO:0000256" key="10">
    <source>
        <dbReference type="RuleBase" id="RU003355"/>
    </source>
</evidence>
<keyword evidence="6 9" id="KW-0378">Hydrolase</keyword>
<dbReference type="InterPro" id="IPR003137">
    <property type="entry name" value="PA_domain"/>
</dbReference>
<dbReference type="InterPro" id="IPR036852">
    <property type="entry name" value="Peptidase_S8/S53_dom_sf"/>
</dbReference>
<dbReference type="Gene3D" id="3.40.50.200">
    <property type="entry name" value="Peptidase S8/S53 domain"/>
    <property type="match status" value="1"/>
</dbReference>
<dbReference type="Gene3D" id="3.50.30.30">
    <property type="match status" value="1"/>
</dbReference>
<comment type="caution">
    <text evidence="14">The sequence shown here is derived from an EMBL/GenBank/DDBJ whole genome shotgun (WGS) entry which is preliminary data.</text>
</comment>
<keyword evidence="15" id="KW-1185">Reference proteome</keyword>
<dbReference type="Pfam" id="PF00082">
    <property type="entry name" value="Peptidase_S8"/>
    <property type="match status" value="1"/>
</dbReference>
<evidence type="ECO:0000313" key="14">
    <source>
        <dbReference type="EMBL" id="KAJ1930666.1"/>
    </source>
</evidence>
<feature type="active site" description="Charge relay system" evidence="8 9">
    <location>
        <position position="199"/>
    </location>
</feature>
<accession>A0A9W8ALV0</accession>
<keyword evidence="3" id="KW-0964">Secreted</keyword>